<feature type="compositionally biased region" description="Acidic residues" evidence="1">
    <location>
        <begin position="167"/>
        <end position="176"/>
    </location>
</feature>
<feature type="compositionally biased region" description="Basic and acidic residues" evidence="1">
    <location>
        <begin position="118"/>
        <end position="148"/>
    </location>
</feature>
<proteinExistence type="predicted"/>
<dbReference type="EMBL" id="QJKJ01006649">
    <property type="protein sequence ID" value="RDX85974.1"/>
    <property type="molecule type" value="Genomic_DNA"/>
</dbReference>
<sequence length="310" mass="34920">MTGPAEKEVQPKLPTPAIVQCDTNEIIQQETLQGDESEGIDKVKTCIAENKLEGMSTVVEEPDQPETKDNDSVVKEEQADRQSEGSSMQSVIINYRTEEGILTLESSTKLSDDVAAQKTEESHKVENFENRDASKVSEDEEADAKQFTDVEIQNSETEAMVKKEAVDESSQDEIQQEEVQTPQYEFDAKRDIHEVRADYNKEETCKLSAANQKKTESQPAVQNEETTFVKHLYLDGETTDANHTNDTQEKEFHASHAKENLLIKDGETVNQEEAKGTEEATNTQLLNTDAECMFPKFTNFYYSLVTMILT</sequence>
<feature type="non-terminal residue" evidence="2">
    <location>
        <position position="1"/>
    </location>
</feature>
<feature type="compositionally biased region" description="Basic and acidic residues" evidence="1">
    <location>
        <begin position="65"/>
        <end position="83"/>
    </location>
</feature>
<reference evidence="2" key="1">
    <citation type="submission" date="2018-05" db="EMBL/GenBank/DDBJ databases">
        <title>Draft genome of Mucuna pruriens seed.</title>
        <authorList>
            <person name="Nnadi N.E."/>
            <person name="Vos R."/>
            <person name="Hasami M.H."/>
            <person name="Devisetty U.K."/>
            <person name="Aguiy J.C."/>
        </authorList>
    </citation>
    <scope>NUCLEOTIDE SEQUENCE [LARGE SCALE GENOMIC DNA]</scope>
    <source>
        <strain evidence="2">JCA_2017</strain>
    </source>
</reference>
<evidence type="ECO:0000256" key="1">
    <source>
        <dbReference type="SAM" id="MobiDB-lite"/>
    </source>
</evidence>
<name>A0A371G607_MUCPR</name>
<dbReference type="AlphaFoldDB" id="A0A371G607"/>
<protein>
    <submittedName>
        <fullName evidence="2">Uncharacterized protein</fullName>
    </submittedName>
</protein>
<evidence type="ECO:0000313" key="3">
    <source>
        <dbReference type="Proteomes" id="UP000257109"/>
    </source>
</evidence>
<feature type="region of interest" description="Disordered" evidence="1">
    <location>
        <begin position="54"/>
        <end position="91"/>
    </location>
</feature>
<comment type="caution">
    <text evidence="2">The sequence shown here is derived from an EMBL/GenBank/DDBJ whole genome shotgun (WGS) entry which is preliminary data.</text>
</comment>
<feature type="region of interest" description="Disordered" evidence="1">
    <location>
        <begin position="113"/>
        <end position="183"/>
    </location>
</feature>
<gene>
    <name evidence="2" type="ORF">CR513_32745</name>
</gene>
<keyword evidence="3" id="KW-1185">Reference proteome</keyword>
<dbReference type="Proteomes" id="UP000257109">
    <property type="component" value="Unassembled WGS sequence"/>
</dbReference>
<evidence type="ECO:0000313" key="2">
    <source>
        <dbReference type="EMBL" id="RDX85974.1"/>
    </source>
</evidence>
<dbReference type="OrthoDB" id="1431328at2759"/>
<organism evidence="2 3">
    <name type="scientific">Mucuna pruriens</name>
    <name type="common">Velvet bean</name>
    <name type="synonym">Dolichos pruriens</name>
    <dbReference type="NCBI Taxonomy" id="157652"/>
    <lineage>
        <taxon>Eukaryota</taxon>
        <taxon>Viridiplantae</taxon>
        <taxon>Streptophyta</taxon>
        <taxon>Embryophyta</taxon>
        <taxon>Tracheophyta</taxon>
        <taxon>Spermatophyta</taxon>
        <taxon>Magnoliopsida</taxon>
        <taxon>eudicotyledons</taxon>
        <taxon>Gunneridae</taxon>
        <taxon>Pentapetalae</taxon>
        <taxon>rosids</taxon>
        <taxon>fabids</taxon>
        <taxon>Fabales</taxon>
        <taxon>Fabaceae</taxon>
        <taxon>Papilionoideae</taxon>
        <taxon>50 kb inversion clade</taxon>
        <taxon>NPAAA clade</taxon>
        <taxon>indigoferoid/millettioid clade</taxon>
        <taxon>Phaseoleae</taxon>
        <taxon>Mucuna</taxon>
    </lineage>
</organism>
<accession>A0A371G607</accession>